<dbReference type="OrthoDB" id="10646680at2759"/>
<protein>
    <submittedName>
        <fullName evidence="2">VIR protein</fullName>
    </submittedName>
</protein>
<keyword evidence="1" id="KW-0812">Transmembrane</keyword>
<reference evidence="3" key="1">
    <citation type="submission" date="2016-07" db="EMBL/GenBank/DDBJ databases">
        <authorList>
            <consortium name="Pathogen Informatics"/>
        </authorList>
    </citation>
    <scope>NUCLEOTIDE SEQUENCE [LARGE SCALE GENOMIC DNA]</scope>
</reference>
<name>A0A565A035_PLAVI</name>
<dbReference type="VEuPathDB" id="PlasmoDB:PVPAM_130011700"/>
<gene>
    <name evidence="2" type="ORF">PVP01_1300200</name>
</gene>
<feature type="transmembrane region" description="Helical" evidence="1">
    <location>
        <begin position="238"/>
        <end position="257"/>
    </location>
</feature>
<dbReference type="VEuPathDB" id="PlasmoDB:PVP01_1300200"/>
<proteinExistence type="predicted"/>
<accession>A0A565A035</accession>
<keyword evidence="1" id="KW-1133">Transmembrane helix</keyword>
<dbReference type="VEuPathDB" id="PlasmoDB:PVW1_000019200"/>
<dbReference type="InterPro" id="IPR008780">
    <property type="entry name" value="Plasmodium_Vir"/>
</dbReference>
<dbReference type="AlphaFoldDB" id="A0A565A035"/>
<evidence type="ECO:0000313" key="3">
    <source>
        <dbReference type="Proteomes" id="UP000220605"/>
    </source>
</evidence>
<keyword evidence="1" id="KW-0472">Membrane</keyword>
<evidence type="ECO:0000313" key="2">
    <source>
        <dbReference type="EMBL" id="VUZ98063.1"/>
    </source>
</evidence>
<dbReference type="EMBL" id="LT635624">
    <property type="protein sequence ID" value="VUZ98063.1"/>
    <property type="molecule type" value="Genomic_DNA"/>
</dbReference>
<dbReference type="Pfam" id="PF05795">
    <property type="entry name" value="Plasmodium_Vir"/>
    <property type="match status" value="1"/>
</dbReference>
<organism evidence="2 3">
    <name type="scientific">Plasmodium vivax</name>
    <name type="common">malaria parasite P. vivax</name>
    <dbReference type="NCBI Taxonomy" id="5855"/>
    <lineage>
        <taxon>Eukaryota</taxon>
        <taxon>Sar</taxon>
        <taxon>Alveolata</taxon>
        <taxon>Apicomplexa</taxon>
        <taxon>Aconoidasida</taxon>
        <taxon>Haemosporida</taxon>
        <taxon>Plasmodiidae</taxon>
        <taxon>Plasmodium</taxon>
        <taxon>Plasmodium (Plasmodium)</taxon>
    </lineage>
</organism>
<sequence length="309" mass="36276">MDCIVSQKEADYEFCKDINSYTRNTHLTDGFPISGYLSTDCVSFITSGKLVHDENVKKVCEQFYIIYNLLLPSNGAMSASLNNKDCGFLNYWLNDKIRNTNVNKFYNILKEKVIIRNHLDILNDKIYDIDNKELENIKILLNLYKNYENIYKIRTDPKENYNVSCLKIYKECVKDYERAIINCPNTDTNFCKALDEYRKKYETLYRLENVTAKCKENEYLNLPGYDEVLMKIKMKNTLTITISFSLIGLILLTIYLYKFTPVGSRLRNNVNKTKEIKNTINRETHGLLKEYKNNSINIDSGPYNVRYHS</sequence>
<dbReference type="Proteomes" id="UP000220605">
    <property type="component" value="Chromosome 13"/>
</dbReference>
<evidence type="ECO:0000256" key="1">
    <source>
        <dbReference type="SAM" id="Phobius"/>
    </source>
</evidence>